<reference evidence="1 2" key="1">
    <citation type="journal article" date="2024" name="J Genomics">
        <title>Draft genome sequencing and assembly of Favolaschia claudopus CIRM-BRFM 2984 isolated from oak limbs.</title>
        <authorList>
            <person name="Navarro D."/>
            <person name="Drula E."/>
            <person name="Chaduli D."/>
            <person name="Cazenave R."/>
            <person name="Ahrendt S."/>
            <person name="Wang J."/>
            <person name="Lipzen A."/>
            <person name="Daum C."/>
            <person name="Barry K."/>
            <person name="Grigoriev I.V."/>
            <person name="Favel A."/>
            <person name="Rosso M.N."/>
            <person name="Martin F."/>
        </authorList>
    </citation>
    <scope>NUCLEOTIDE SEQUENCE [LARGE SCALE GENOMIC DNA]</scope>
    <source>
        <strain evidence="1 2">CIRM-BRFM 2984</strain>
    </source>
</reference>
<keyword evidence="2" id="KW-1185">Reference proteome</keyword>
<sequence length="274" mass="29420">MNIAGFVAELCIAYIVVSIFKSPSSAPDLLKAPSFKPARCSLPPSVKILASSLQNMIPGPSRARILYPIFHPSVLSPLICVSADTFGALLKVLCNLLSLVFPTHSGASSAHAAKKRSDRVLSKKKVPLPKYWLTIHLNTPLNTPSLAIVAASHGAAFVAGWCVHSILLVLKALRTYAITIMAPCSMAGAVFNATWHPLVSAGLQDFLTQSRQDLPQCEVVWLFAHTANVPCPLSSTPKITASSQIDSFNARVLLRLFLVLLDCATTSPLASQRR</sequence>
<dbReference type="Proteomes" id="UP001362999">
    <property type="component" value="Unassembled WGS sequence"/>
</dbReference>
<protein>
    <submittedName>
        <fullName evidence="1">Uncharacterized protein</fullName>
    </submittedName>
</protein>
<proteinExistence type="predicted"/>
<dbReference type="AlphaFoldDB" id="A0AAV9Z3I3"/>
<evidence type="ECO:0000313" key="1">
    <source>
        <dbReference type="EMBL" id="KAK6969431.1"/>
    </source>
</evidence>
<organism evidence="1 2">
    <name type="scientific">Favolaschia claudopus</name>
    <dbReference type="NCBI Taxonomy" id="2862362"/>
    <lineage>
        <taxon>Eukaryota</taxon>
        <taxon>Fungi</taxon>
        <taxon>Dikarya</taxon>
        <taxon>Basidiomycota</taxon>
        <taxon>Agaricomycotina</taxon>
        <taxon>Agaricomycetes</taxon>
        <taxon>Agaricomycetidae</taxon>
        <taxon>Agaricales</taxon>
        <taxon>Marasmiineae</taxon>
        <taxon>Mycenaceae</taxon>
        <taxon>Favolaschia</taxon>
    </lineage>
</organism>
<dbReference type="EMBL" id="JAWWNJ010000224">
    <property type="protein sequence ID" value="KAK6969431.1"/>
    <property type="molecule type" value="Genomic_DNA"/>
</dbReference>
<accession>A0AAV9Z3I3</accession>
<name>A0AAV9Z3I3_9AGAR</name>
<evidence type="ECO:0000313" key="2">
    <source>
        <dbReference type="Proteomes" id="UP001362999"/>
    </source>
</evidence>
<comment type="caution">
    <text evidence="1">The sequence shown here is derived from an EMBL/GenBank/DDBJ whole genome shotgun (WGS) entry which is preliminary data.</text>
</comment>
<gene>
    <name evidence="1" type="ORF">R3P38DRAFT_3298377</name>
</gene>